<organism evidence="2">
    <name type="scientific">gut metagenome</name>
    <dbReference type="NCBI Taxonomy" id="749906"/>
    <lineage>
        <taxon>unclassified sequences</taxon>
        <taxon>metagenomes</taxon>
        <taxon>organismal metagenomes</taxon>
    </lineage>
</organism>
<evidence type="ECO:0000259" key="1">
    <source>
        <dbReference type="Pfam" id="PF12984"/>
    </source>
</evidence>
<reference evidence="2" key="1">
    <citation type="journal article" date="2012" name="PLoS ONE">
        <title>Gene sets for utilization of primary and secondary nutrition supplies in the distal gut of endangered iberian lynx.</title>
        <authorList>
            <person name="Alcaide M."/>
            <person name="Messina E."/>
            <person name="Richter M."/>
            <person name="Bargiela R."/>
            <person name="Peplies J."/>
            <person name="Huws S.A."/>
            <person name="Newbold C.J."/>
            <person name="Golyshin P.N."/>
            <person name="Simon M.A."/>
            <person name="Lopez G."/>
            <person name="Yakimov M.M."/>
            <person name="Ferrer M."/>
        </authorList>
    </citation>
    <scope>NUCLEOTIDE SEQUENCE</scope>
</reference>
<accession>J9H3Q3</accession>
<comment type="caution">
    <text evidence="2">The sequence shown here is derived from an EMBL/GenBank/DDBJ whole genome shotgun (WGS) entry which is preliminary data.</text>
</comment>
<proteinExistence type="predicted"/>
<dbReference type="SUPFAM" id="SSF103088">
    <property type="entry name" value="OmpA-like"/>
    <property type="match status" value="1"/>
</dbReference>
<dbReference type="InterPro" id="IPR024480">
    <property type="entry name" value="DUF3868"/>
</dbReference>
<dbReference type="EMBL" id="AMCI01000653">
    <property type="protein sequence ID" value="EJX08320.1"/>
    <property type="molecule type" value="Genomic_DNA"/>
</dbReference>
<dbReference type="Pfam" id="PF12984">
    <property type="entry name" value="DUF3868"/>
    <property type="match status" value="1"/>
</dbReference>
<gene>
    <name evidence="2" type="ORF">EVA_03571</name>
</gene>
<evidence type="ECO:0000313" key="2">
    <source>
        <dbReference type="EMBL" id="EJX08320.1"/>
    </source>
</evidence>
<dbReference type="InterPro" id="IPR036737">
    <property type="entry name" value="OmpA-like_sf"/>
</dbReference>
<feature type="domain" description="DUF3868" evidence="1">
    <location>
        <begin position="44"/>
        <end position="96"/>
    </location>
</feature>
<dbReference type="AlphaFoldDB" id="J9H3Q3"/>
<dbReference type="Gene3D" id="3.30.1330.60">
    <property type="entry name" value="OmpA-like domain"/>
    <property type="match status" value="1"/>
</dbReference>
<name>J9H3Q3_9ZZZZ</name>
<sequence length="459" mass="51872">MKKIYTLLIGGMLLGASGNTQAQTLPENTGKVTVSEVTIHWEPSLDIRMQLNLDSLQVQAEEAVEIIPLLVASPDTLELPRVLVTGRARHILYERNPKSQPQGYQQVVRRKNGTSQTLDYRTDVPTESWMDGAQLLLMTDLCGCGWKSVAPAQQQEVALLEAPKNPVFEPMLAFIVPSHEAVKMREKSGQAFLDFPVNKITIYPDYRNNPRELKKIQETIRSVREDPYATITQVSIEGFASPEGSYASNERLARKRAEALLTYVKGLYAFEGVKFDVSSVPEDWAGLDSLVRTSTLDEKEALLGIIRDTKIANPDTRDWKLKQLAGGQPYRHLLKEFYPALRHSDYKVSYQIRHFTVEEAKELIYTQPSKLSLEEMFLVAQTYEAGSPEFNEVFEIAVRMYPNDPVSNLNAANTALLRKDAEAARRYLQKAQPGPEKEQAEKALVELEKYLKEIQKIAQ</sequence>
<protein>
    <submittedName>
        <fullName evidence="2">Secreted protein containing Outer membrane protein, OmpA/MotB</fullName>
    </submittedName>
</protein>